<proteinExistence type="predicted"/>
<accession>A0A8J7MEV7</accession>
<keyword evidence="2" id="KW-1185">Reference proteome</keyword>
<name>A0A8J7MEV7_9BACT</name>
<protein>
    <submittedName>
        <fullName evidence="1">Uncharacterized protein</fullName>
    </submittedName>
</protein>
<sequence>MDRKLIMQGGKPKCFPKANIPLGSLVLVHSDLYELVQDYLGETIIVFDVEFERGRAKGWKGLMDSEELNIRGDDQVKCRCCEECGDTLYYATGDQYICAPGVKFDKVRLTDLQHMVIPEQLVAEVSKLKMKGVQLKPMTYLETPKDGLPADLRAYVKSLAKGKGA</sequence>
<reference evidence="1" key="1">
    <citation type="submission" date="2021-01" db="EMBL/GenBank/DDBJ databases">
        <title>Modified the classification status of verrucomicrobia.</title>
        <authorList>
            <person name="Feng X."/>
        </authorList>
    </citation>
    <scope>NUCLEOTIDE SEQUENCE</scope>
    <source>
        <strain evidence="1">_KCTC 22039</strain>
    </source>
</reference>
<comment type="caution">
    <text evidence="1">The sequence shown here is derived from an EMBL/GenBank/DDBJ whole genome shotgun (WGS) entry which is preliminary data.</text>
</comment>
<dbReference type="Proteomes" id="UP000624703">
    <property type="component" value="Unassembled WGS sequence"/>
</dbReference>
<dbReference type="AlphaFoldDB" id="A0A8J7MEV7"/>
<dbReference type="EMBL" id="JAENIM010000039">
    <property type="protein sequence ID" value="MBK1791405.1"/>
    <property type="molecule type" value="Genomic_DNA"/>
</dbReference>
<organism evidence="1 2">
    <name type="scientific">Persicirhabdus sediminis</name>
    <dbReference type="NCBI Taxonomy" id="454144"/>
    <lineage>
        <taxon>Bacteria</taxon>
        <taxon>Pseudomonadati</taxon>
        <taxon>Verrucomicrobiota</taxon>
        <taxon>Verrucomicrobiia</taxon>
        <taxon>Verrucomicrobiales</taxon>
        <taxon>Verrucomicrobiaceae</taxon>
        <taxon>Persicirhabdus</taxon>
    </lineage>
</organism>
<evidence type="ECO:0000313" key="2">
    <source>
        <dbReference type="Proteomes" id="UP000624703"/>
    </source>
</evidence>
<gene>
    <name evidence="1" type="ORF">JIN82_09605</name>
</gene>
<evidence type="ECO:0000313" key="1">
    <source>
        <dbReference type="EMBL" id="MBK1791405.1"/>
    </source>
</evidence>
<dbReference type="RefSeq" id="WP_200311411.1">
    <property type="nucleotide sequence ID" value="NZ_JAENIM010000039.1"/>
</dbReference>